<gene>
    <name evidence="2" type="ORF">BaRGS_00002743</name>
</gene>
<keyword evidence="1" id="KW-1133">Transmembrane helix</keyword>
<feature type="non-terminal residue" evidence="2">
    <location>
        <position position="1"/>
    </location>
</feature>
<name>A0ABD0M2P5_9CAEN</name>
<comment type="caution">
    <text evidence="2">The sequence shown here is derived from an EMBL/GenBank/DDBJ whole genome shotgun (WGS) entry which is preliminary data.</text>
</comment>
<dbReference type="EMBL" id="JACVVK020000008">
    <property type="protein sequence ID" value="KAK7506021.1"/>
    <property type="molecule type" value="Genomic_DNA"/>
</dbReference>
<protein>
    <submittedName>
        <fullName evidence="2">Uncharacterized protein</fullName>
    </submittedName>
</protein>
<proteinExistence type="predicted"/>
<dbReference type="AlphaFoldDB" id="A0ABD0M2P5"/>
<keyword evidence="1" id="KW-0812">Transmembrane</keyword>
<keyword evidence="1" id="KW-0472">Membrane</keyword>
<evidence type="ECO:0000256" key="1">
    <source>
        <dbReference type="SAM" id="Phobius"/>
    </source>
</evidence>
<organism evidence="2 3">
    <name type="scientific">Batillaria attramentaria</name>
    <dbReference type="NCBI Taxonomy" id="370345"/>
    <lineage>
        <taxon>Eukaryota</taxon>
        <taxon>Metazoa</taxon>
        <taxon>Spiralia</taxon>
        <taxon>Lophotrochozoa</taxon>
        <taxon>Mollusca</taxon>
        <taxon>Gastropoda</taxon>
        <taxon>Caenogastropoda</taxon>
        <taxon>Sorbeoconcha</taxon>
        <taxon>Cerithioidea</taxon>
        <taxon>Batillariidae</taxon>
        <taxon>Batillaria</taxon>
    </lineage>
</organism>
<feature type="transmembrane region" description="Helical" evidence="1">
    <location>
        <begin position="50"/>
        <end position="69"/>
    </location>
</feature>
<keyword evidence="3" id="KW-1185">Reference proteome</keyword>
<reference evidence="2 3" key="1">
    <citation type="journal article" date="2023" name="Sci. Data">
        <title>Genome assembly of the Korean intertidal mud-creeper Batillaria attramentaria.</title>
        <authorList>
            <person name="Patra A.K."/>
            <person name="Ho P.T."/>
            <person name="Jun S."/>
            <person name="Lee S.J."/>
            <person name="Kim Y."/>
            <person name="Won Y.J."/>
        </authorList>
    </citation>
    <scope>NUCLEOTIDE SEQUENCE [LARGE SCALE GENOMIC DNA]</scope>
    <source>
        <strain evidence="2">Wonlab-2016</strain>
    </source>
</reference>
<dbReference type="Proteomes" id="UP001519460">
    <property type="component" value="Unassembled WGS sequence"/>
</dbReference>
<accession>A0ABD0M2P5</accession>
<evidence type="ECO:0000313" key="2">
    <source>
        <dbReference type="EMBL" id="KAK7506021.1"/>
    </source>
</evidence>
<feature type="non-terminal residue" evidence="2">
    <location>
        <position position="77"/>
    </location>
</feature>
<evidence type="ECO:0000313" key="3">
    <source>
        <dbReference type="Proteomes" id="UP001519460"/>
    </source>
</evidence>
<sequence length="77" mass="8799">RQKRSRIECPTSDSSLTIVQRCKRSPRTPIQTGVWDGTDMAIREQNLHRVAIPPSFICVSVTICIFEFGRQGLVPWK</sequence>